<gene>
    <name evidence="3" type="ORF">GHT06_014675</name>
</gene>
<keyword evidence="1" id="KW-0677">Repeat</keyword>
<dbReference type="Gene3D" id="1.25.40.20">
    <property type="entry name" value="Ankyrin repeat-containing domain"/>
    <property type="match status" value="1"/>
</dbReference>
<dbReference type="InterPro" id="IPR036770">
    <property type="entry name" value="Ankyrin_rpt-contain_sf"/>
</dbReference>
<dbReference type="Pfam" id="PF00023">
    <property type="entry name" value="Ank"/>
    <property type="match status" value="1"/>
</dbReference>
<keyword evidence="4" id="KW-1185">Reference proteome</keyword>
<dbReference type="AlphaFoldDB" id="A0AAD5PU43"/>
<dbReference type="SUPFAM" id="SSF48403">
    <property type="entry name" value="Ankyrin repeat"/>
    <property type="match status" value="1"/>
</dbReference>
<organism evidence="3 4">
    <name type="scientific">Daphnia sinensis</name>
    <dbReference type="NCBI Taxonomy" id="1820382"/>
    <lineage>
        <taxon>Eukaryota</taxon>
        <taxon>Metazoa</taxon>
        <taxon>Ecdysozoa</taxon>
        <taxon>Arthropoda</taxon>
        <taxon>Crustacea</taxon>
        <taxon>Branchiopoda</taxon>
        <taxon>Diplostraca</taxon>
        <taxon>Cladocera</taxon>
        <taxon>Anomopoda</taxon>
        <taxon>Daphniidae</taxon>
        <taxon>Daphnia</taxon>
        <taxon>Daphnia similis group</taxon>
    </lineage>
</organism>
<evidence type="ECO:0000256" key="2">
    <source>
        <dbReference type="ARBA" id="ARBA00023043"/>
    </source>
</evidence>
<reference evidence="3 4" key="1">
    <citation type="submission" date="2022-05" db="EMBL/GenBank/DDBJ databases">
        <title>A multi-omics perspective on studying reproductive biology in Daphnia sinensis.</title>
        <authorList>
            <person name="Jia J."/>
        </authorList>
    </citation>
    <scope>NUCLEOTIDE SEQUENCE [LARGE SCALE GENOMIC DNA]</scope>
    <source>
        <strain evidence="3 4">WSL</strain>
    </source>
</reference>
<comment type="caution">
    <text evidence="3">The sequence shown here is derived from an EMBL/GenBank/DDBJ whole genome shotgun (WGS) entry which is preliminary data.</text>
</comment>
<evidence type="ECO:0000313" key="3">
    <source>
        <dbReference type="EMBL" id="KAI9557923.1"/>
    </source>
</evidence>
<proteinExistence type="predicted"/>
<evidence type="ECO:0000256" key="1">
    <source>
        <dbReference type="ARBA" id="ARBA00022737"/>
    </source>
</evidence>
<keyword evidence="2" id="KW-0040">ANK repeat</keyword>
<dbReference type="EMBL" id="WJBH02000005">
    <property type="protein sequence ID" value="KAI9557923.1"/>
    <property type="molecule type" value="Genomic_DNA"/>
</dbReference>
<dbReference type="PANTHER" id="PTHR24189:SF50">
    <property type="entry name" value="ANKYRIN REPEAT AND SOCS BOX PROTEIN 2"/>
    <property type="match status" value="1"/>
</dbReference>
<evidence type="ECO:0000313" key="4">
    <source>
        <dbReference type="Proteomes" id="UP000820818"/>
    </source>
</evidence>
<dbReference type="Proteomes" id="UP000820818">
    <property type="component" value="Linkage Group LG5"/>
</dbReference>
<dbReference type="SMART" id="SM00248">
    <property type="entry name" value="ANK"/>
    <property type="match status" value="3"/>
</dbReference>
<dbReference type="InterPro" id="IPR050745">
    <property type="entry name" value="Multifunctional_regulatory"/>
</dbReference>
<accession>A0AAD5PU43</accession>
<dbReference type="InterPro" id="IPR002110">
    <property type="entry name" value="Ankyrin_rpt"/>
</dbReference>
<name>A0AAD5PU43_9CRUS</name>
<protein>
    <submittedName>
        <fullName evidence="3">Uncharacterized protein</fullName>
    </submittedName>
</protein>
<dbReference type="PANTHER" id="PTHR24189">
    <property type="entry name" value="MYOTROPHIN"/>
    <property type="match status" value="1"/>
</dbReference>
<sequence length="574" mass="65097">MTSDVFTLFSEAVNKGSVAELIDIRDKYTWKSITIEFIATRYCNEENETSLQVAVKKNHYDVVEFLVHQLKFHILLELYPQGKHNKPNRCPFSWEKLDCSQVLPSFIVPAGTFAVISDICKHVPLIKLIEYLIDVVNDEAYWLDFVLNSFMASSLPRHEKIIALELMGAAFIFKQILHTRRKSLCKTAPCHNGPWRGLLCWKQAMTLRYSTAGGAEPIPKIPYVFSEIVSSIFEEAMEFMTPEELEELVEQSSMHRSIGGWDLLCGPLVVQALLVSKRIFSQNKSSEIGPNSFHLGNLLHYGIYCKFHQQYIQATNICLLILEHSKGFNTNSSPKCVKIFAETFDLMLVCLKRRQPTNGTLKQELSSANLLAIAKFGLEIFANMLPVPPMTLPDRQLFEILEKTYFFISNWLPRLNKDEIRQLTEYLSRYIHFYNQNNGVTSLLHVAIAMVDYHGGLSLYSTSHAVSIIKLLLDAGANPNAVDKHGKTPLHFLAEKYSRDETSESYFIIFQALLDAGGYLDKAAPNGKTVLCILKDQRVKHPTLGYAADPFLDSLIDPQILPSFRNPTSTSRSI</sequence>